<dbReference type="InterPro" id="IPR036411">
    <property type="entry name" value="TorD-like_sf"/>
</dbReference>
<dbReference type="Pfam" id="PF02613">
    <property type="entry name" value="Nitrate_red_del"/>
    <property type="match status" value="1"/>
</dbReference>
<dbReference type="InterPro" id="IPR020945">
    <property type="entry name" value="DMSO/NO3_reduct_chaperone"/>
</dbReference>
<evidence type="ECO:0000313" key="5">
    <source>
        <dbReference type="Proteomes" id="UP001224392"/>
    </source>
</evidence>
<dbReference type="PANTHER" id="PTHR43680">
    <property type="entry name" value="NITRATE REDUCTASE MOLYBDENUM COFACTOR ASSEMBLY CHAPERONE"/>
    <property type="match status" value="1"/>
</dbReference>
<dbReference type="PANTHER" id="PTHR43680:SF2">
    <property type="entry name" value="NITRATE REDUCTASE MOLYBDENUM COFACTOR ASSEMBLY CHAPERONE NARJ"/>
    <property type="match status" value="1"/>
</dbReference>
<gene>
    <name evidence="4" type="primary">narJ_1</name>
    <name evidence="4" type="ORF">MNKW57_20140</name>
</gene>
<reference evidence="4 5" key="1">
    <citation type="submission" date="2023-04" db="EMBL/GenBank/DDBJ databases">
        <title>Marinobulbifer ophiurae gen. nov., sp. Nov., isolate from tissue of brittle star Ophioplocus japonicus.</title>
        <authorList>
            <person name="Kawano K."/>
            <person name="Sawayama S."/>
            <person name="Nakagawa S."/>
        </authorList>
    </citation>
    <scope>NUCLEOTIDE SEQUENCE [LARGE SCALE GENOMIC DNA]</scope>
    <source>
        <strain evidence="4 5">NKW57</strain>
    </source>
</reference>
<dbReference type="SUPFAM" id="SSF89155">
    <property type="entry name" value="TorD-like"/>
    <property type="match status" value="1"/>
</dbReference>
<dbReference type="Gene3D" id="1.10.3480.10">
    <property type="entry name" value="TorD-like"/>
    <property type="match status" value="1"/>
</dbReference>
<name>A0ABQ6M014_9GAMM</name>
<evidence type="ECO:0000313" key="4">
    <source>
        <dbReference type="EMBL" id="GMG87693.1"/>
    </source>
</evidence>
<evidence type="ECO:0000256" key="3">
    <source>
        <dbReference type="SAM" id="MobiDB-lite"/>
    </source>
</evidence>
<sequence length="246" mass="27558">MKVLNLIAHLLDYPSDELVKNLPELTHWVANEAVLDPRVRDDLLAFIAHFESFEALDWQSEYDGLFERGRAVSLHIFEHVHGESRDRGQAMVDLMGHYRSAGLALSERELPDYLPTYLEFCTTQGQDDNIEGAQGWLQDISHVLALLAARLREKDSPYSLLLDALLRLSEVEVDMAALQQQVSGEERDDTPEALDKIWEDEAVSFSSAQGSACGDSVMRPSESQRRDGQPLSWINAGADQAPQHSA</sequence>
<dbReference type="EMBL" id="BSYJ01000004">
    <property type="protein sequence ID" value="GMG87693.1"/>
    <property type="molecule type" value="Genomic_DNA"/>
</dbReference>
<organism evidence="4 5">
    <name type="scientific">Biformimicrobium ophioploci</name>
    <dbReference type="NCBI Taxonomy" id="3036711"/>
    <lineage>
        <taxon>Bacteria</taxon>
        <taxon>Pseudomonadati</taxon>
        <taxon>Pseudomonadota</taxon>
        <taxon>Gammaproteobacteria</taxon>
        <taxon>Cellvibrionales</taxon>
        <taxon>Microbulbiferaceae</taxon>
        <taxon>Biformimicrobium</taxon>
    </lineage>
</organism>
<dbReference type="NCBIfam" id="TIGR00684">
    <property type="entry name" value="narJ"/>
    <property type="match status" value="1"/>
</dbReference>
<keyword evidence="1" id="KW-0534">Nitrate assimilation</keyword>
<accession>A0ABQ6M014</accession>
<proteinExistence type="predicted"/>
<evidence type="ECO:0000256" key="1">
    <source>
        <dbReference type="ARBA" id="ARBA00023063"/>
    </source>
</evidence>
<dbReference type="Proteomes" id="UP001224392">
    <property type="component" value="Unassembled WGS sequence"/>
</dbReference>
<dbReference type="InterPro" id="IPR003765">
    <property type="entry name" value="NO3_reductase_chaperone_NarJ"/>
</dbReference>
<protein>
    <submittedName>
        <fullName evidence="4">Nitrate reductase molybdenum cofactor assembly chaperone</fullName>
    </submittedName>
</protein>
<feature type="coiled-coil region" evidence="2">
    <location>
        <begin position="161"/>
        <end position="188"/>
    </location>
</feature>
<dbReference type="RefSeq" id="WP_285764317.1">
    <property type="nucleotide sequence ID" value="NZ_BSYJ01000004.1"/>
</dbReference>
<feature type="region of interest" description="Disordered" evidence="3">
    <location>
        <begin position="205"/>
        <end position="246"/>
    </location>
</feature>
<comment type="caution">
    <text evidence="4">The sequence shown here is derived from an EMBL/GenBank/DDBJ whole genome shotgun (WGS) entry which is preliminary data.</text>
</comment>
<evidence type="ECO:0000256" key="2">
    <source>
        <dbReference type="SAM" id="Coils"/>
    </source>
</evidence>
<keyword evidence="5" id="KW-1185">Reference proteome</keyword>
<keyword evidence="2" id="KW-0175">Coiled coil</keyword>